<dbReference type="GO" id="GO:0004812">
    <property type="term" value="F:aminoacyl-tRNA ligase activity"/>
    <property type="evidence" value="ECO:0007669"/>
    <property type="project" value="UniProtKB-KW"/>
</dbReference>
<reference evidence="2 3" key="1">
    <citation type="journal article" date="2011" name="J. Bacteriol.">
        <title>Complete genome sequence of the thermoacidophilic crenarchaeon Thermoproteus uzoniensis 768-20.</title>
        <authorList>
            <person name="Mardanov A.V."/>
            <person name="Gumerov V.M."/>
            <person name="Beletsky A.V."/>
            <person name="Prokofeva M.I."/>
            <person name="Bonch-Osmolovskaya E.A."/>
            <person name="Ravin N.V."/>
            <person name="Skryabin K.G."/>
        </authorList>
    </citation>
    <scope>NUCLEOTIDE SEQUENCE [LARGE SCALE GENOMIC DNA]</scope>
    <source>
        <strain evidence="2 3">768-20</strain>
    </source>
</reference>
<evidence type="ECO:0000259" key="1">
    <source>
        <dbReference type="Pfam" id="PF04073"/>
    </source>
</evidence>
<dbReference type="SUPFAM" id="SSF55826">
    <property type="entry name" value="YbaK/ProRS associated domain"/>
    <property type="match status" value="1"/>
</dbReference>
<dbReference type="AlphaFoldDB" id="F2L2G2"/>
<dbReference type="InterPro" id="IPR007214">
    <property type="entry name" value="YbaK/aa-tRNA-synth-assoc-dom"/>
</dbReference>
<dbReference type="OrthoDB" id="27691at2157"/>
<dbReference type="STRING" id="999630.TUZN_0329"/>
<dbReference type="RefSeq" id="WP_013679163.1">
    <property type="nucleotide sequence ID" value="NC_015315.1"/>
</dbReference>
<reference key="2">
    <citation type="submission" date="2011-03" db="EMBL/GenBank/DDBJ databases">
        <title>Complete genome sequence of the thermoacidophilic crenarchaeon Thermoproteus uzoniensis 768-20.</title>
        <authorList>
            <person name="Mardanov A.V."/>
            <person name="Gumerov V.M."/>
            <person name="Beletsky A.V."/>
            <person name="Prokofeva M.I."/>
            <person name="Bonch-Osmolovskaya E.A."/>
            <person name="Ravin N.V."/>
            <person name="Skryabin K.G."/>
        </authorList>
    </citation>
    <scope>NUCLEOTIDE SEQUENCE</scope>
    <source>
        <strain>768-20</strain>
    </source>
</reference>
<dbReference type="GO" id="GO:0002161">
    <property type="term" value="F:aminoacyl-tRNA deacylase activity"/>
    <property type="evidence" value="ECO:0007669"/>
    <property type="project" value="InterPro"/>
</dbReference>
<gene>
    <name evidence="2" type="ordered locus">TUZN_0329</name>
</gene>
<keyword evidence="3" id="KW-1185">Reference proteome</keyword>
<accession>F2L2G2</accession>
<proteinExistence type="predicted"/>
<dbReference type="InterPro" id="IPR036754">
    <property type="entry name" value="YbaK/aa-tRNA-synt-asso_dom_sf"/>
</dbReference>
<organism evidence="2 3">
    <name type="scientific">Thermoproteus uzoniensis (strain 768-20)</name>
    <dbReference type="NCBI Taxonomy" id="999630"/>
    <lineage>
        <taxon>Archaea</taxon>
        <taxon>Thermoproteota</taxon>
        <taxon>Thermoprotei</taxon>
        <taxon>Thermoproteales</taxon>
        <taxon>Thermoproteaceae</taxon>
        <taxon>Thermoproteus</taxon>
    </lineage>
</organism>
<feature type="domain" description="YbaK/aminoacyl-tRNA synthetase-associated" evidence="1">
    <location>
        <begin position="20"/>
        <end position="137"/>
    </location>
</feature>
<dbReference type="CDD" id="cd04332">
    <property type="entry name" value="YbaK_like"/>
    <property type="match status" value="1"/>
</dbReference>
<sequence>MRSYKAQLLGVEVEVLEFDEGVETVERASKASGAPPDAIVKTLLVKAGGDYVVVLARGNVRVDMEALSRALGAPATMAKAREVREVLGVEPGAVTPLSERVKALRVVADPGILEHEYVLAGGGAVNRLIRVRTADLVNALRPTFLEVFR</sequence>
<dbReference type="GeneID" id="10359876"/>
<dbReference type="EMBL" id="CP002590">
    <property type="protein sequence ID" value="AEA11827.1"/>
    <property type="molecule type" value="Genomic_DNA"/>
</dbReference>
<protein>
    <submittedName>
        <fullName evidence="2">YbaK/prolyl-tRNA synthetase associated region</fullName>
    </submittedName>
</protein>
<evidence type="ECO:0000313" key="3">
    <source>
        <dbReference type="Proteomes" id="UP000008138"/>
    </source>
</evidence>
<dbReference type="eggNOG" id="arCOG04332">
    <property type="taxonomic scope" value="Archaea"/>
</dbReference>
<dbReference type="Pfam" id="PF04073">
    <property type="entry name" value="tRNA_edit"/>
    <property type="match status" value="1"/>
</dbReference>
<dbReference type="Proteomes" id="UP000008138">
    <property type="component" value="Chromosome"/>
</dbReference>
<dbReference type="HOGENOM" id="CLU_094875_0_2_2"/>
<dbReference type="Gene3D" id="3.90.960.10">
    <property type="entry name" value="YbaK/aminoacyl-tRNA synthetase-associated domain"/>
    <property type="match status" value="1"/>
</dbReference>
<evidence type="ECO:0000313" key="2">
    <source>
        <dbReference type="EMBL" id="AEA11827.1"/>
    </source>
</evidence>
<dbReference type="KEGG" id="tuz:TUZN_0329"/>
<dbReference type="PANTHER" id="PTHR30411">
    <property type="entry name" value="CYTOPLASMIC PROTEIN"/>
    <property type="match status" value="1"/>
</dbReference>
<dbReference type="PANTHER" id="PTHR30411:SF1">
    <property type="entry name" value="CYTOPLASMIC PROTEIN"/>
    <property type="match status" value="1"/>
</dbReference>
<name>F2L2G2_THEU7</name>